<evidence type="ECO:0000256" key="1">
    <source>
        <dbReference type="SAM" id="MobiDB-lite"/>
    </source>
</evidence>
<evidence type="ECO:0000313" key="3">
    <source>
        <dbReference type="EMBL" id="AWW38515.1"/>
    </source>
</evidence>
<dbReference type="KEGG" id="scad:DN051_19180"/>
<feature type="region of interest" description="Disordered" evidence="1">
    <location>
        <begin position="73"/>
        <end position="162"/>
    </location>
</feature>
<name>A0A2Z4J043_9ACTN</name>
<keyword evidence="2" id="KW-0812">Transmembrane</keyword>
<sequence length="162" mass="16260">MTTRFDDGPEFGADDPLAVILRPPSDRLGPPPGRYEAIRRAAARRRLLRAAVGAGLTCAVAVLVALPLHLAAPGVPASPAVPLAPPPASGSGTTPEPSVSPTVPPSSPTPPSQRSSPVPSASASPSPSRPGPSRTHGRTSARDGSTDPAPGVDVTREAGPRS</sequence>
<feature type="region of interest" description="Disordered" evidence="1">
    <location>
        <begin position="1"/>
        <end position="33"/>
    </location>
</feature>
<feature type="compositionally biased region" description="Low complexity" evidence="1">
    <location>
        <begin position="89"/>
        <end position="101"/>
    </location>
</feature>
<feature type="transmembrane region" description="Helical" evidence="2">
    <location>
        <begin position="47"/>
        <end position="70"/>
    </location>
</feature>
<dbReference type="EMBL" id="CP030073">
    <property type="protein sequence ID" value="AWW38515.1"/>
    <property type="molecule type" value="Genomic_DNA"/>
</dbReference>
<keyword evidence="2" id="KW-1133">Transmembrane helix</keyword>
<gene>
    <name evidence="3" type="ORF">DN051_19180</name>
</gene>
<keyword evidence="4" id="KW-1185">Reference proteome</keyword>
<protein>
    <submittedName>
        <fullName evidence="3">Uncharacterized protein</fullName>
    </submittedName>
</protein>
<proteinExistence type="predicted"/>
<keyword evidence="2" id="KW-0472">Membrane</keyword>
<organism evidence="3 4">
    <name type="scientific">Streptomyces cadmiisoli</name>
    <dbReference type="NCBI Taxonomy" id="2184053"/>
    <lineage>
        <taxon>Bacteria</taxon>
        <taxon>Bacillati</taxon>
        <taxon>Actinomycetota</taxon>
        <taxon>Actinomycetes</taxon>
        <taxon>Kitasatosporales</taxon>
        <taxon>Streptomycetaceae</taxon>
        <taxon>Streptomyces</taxon>
        <taxon>Streptomyces aurantiacus group</taxon>
    </lineage>
</organism>
<dbReference type="AlphaFoldDB" id="A0A2Z4J043"/>
<dbReference type="RefSeq" id="WP_112439151.1">
    <property type="nucleotide sequence ID" value="NZ_CP030073.1"/>
</dbReference>
<feature type="compositionally biased region" description="Pro residues" evidence="1">
    <location>
        <begin position="102"/>
        <end position="111"/>
    </location>
</feature>
<evidence type="ECO:0000256" key="2">
    <source>
        <dbReference type="SAM" id="Phobius"/>
    </source>
</evidence>
<dbReference type="Proteomes" id="UP000249616">
    <property type="component" value="Chromosome"/>
</dbReference>
<accession>A0A2Z4J043</accession>
<evidence type="ECO:0000313" key="4">
    <source>
        <dbReference type="Proteomes" id="UP000249616"/>
    </source>
</evidence>
<feature type="compositionally biased region" description="Low complexity" evidence="1">
    <location>
        <begin position="112"/>
        <end position="134"/>
    </location>
</feature>
<reference evidence="3 4" key="1">
    <citation type="journal article" date="2019" name="Int. J. Syst. Evol. Microbiol.">
        <title>Streptomyces cadmiisoli sp. nov., a novel actinomycete isolated from cadmium-contaminated soil.</title>
        <authorList>
            <person name="Li K."/>
            <person name="Tang X."/>
            <person name="Zhao J."/>
            <person name="Guo Y."/>
            <person name="Tang Y."/>
            <person name="Gao J."/>
        </authorList>
    </citation>
    <scope>NUCLEOTIDE SEQUENCE [LARGE SCALE GENOMIC DNA]</scope>
    <source>
        <strain evidence="3 4">ZFG47</strain>
    </source>
</reference>